<dbReference type="AlphaFoldDB" id="A0A2K3YF69"/>
<evidence type="ECO:0000313" key="3">
    <source>
        <dbReference type="Proteomes" id="UP000242752"/>
    </source>
</evidence>
<organism evidence="2 3">
    <name type="scientific">Staphylococcus rostri</name>
    <dbReference type="NCBI Taxonomy" id="522262"/>
    <lineage>
        <taxon>Bacteria</taxon>
        <taxon>Bacillati</taxon>
        <taxon>Bacillota</taxon>
        <taxon>Bacilli</taxon>
        <taxon>Bacillales</taxon>
        <taxon>Staphylococcaceae</taxon>
        <taxon>Staphylococcus</taxon>
    </lineage>
</organism>
<keyword evidence="1" id="KW-1133">Transmembrane helix</keyword>
<comment type="caution">
    <text evidence="2">The sequence shown here is derived from an EMBL/GenBank/DDBJ whole genome shotgun (WGS) entry which is preliminary data.</text>
</comment>
<dbReference type="EMBL" id="PPRF01000142">
    <property type="protein sequence ID" value="PNZ24243.1"/>
    <property type="molecule type" value="Genomic_DNA"/>
</dbReference>
<proteinExistence type="predicted"/>
<evidence type="ECO:0000256" key="1">
    <source>
        <dbReference type="SAM" id="Phobius"/>
    </source>
</evidence>
<feature type="transmembrane region" description="Helical" evidence="1">
    <location>
        <begin position="65"/>
        <end position="83"/>
    </location>
</feature>
<sequence>MLLSIVLTYVVYFFIYNDYYIFKSFMLILLVIAMMLFLIAIIFYTVMLQFVKSYAKNKAQNNKFLMMYAYMLLSIVIVFFLVVTTEKIIENFNDYQQQESSLKNWDTTKNIYKTNEFDIGQVKNKEFNAVINHRMKKYYNSKENNGFVADFFNYVDSDDGIPDYILNEQENADIEPNGKTITIDKHYLERHPKKTIHNENVLNKLKDDENT</sequence>
<dbReference type="Proteomes" id="UP000242752">
    <property type="component" value="Unassembled WGS sequence"/>
</dbReference>
<gene>
    <name evidence="2" type="ORF">CD122_11470</name>
</gene>
<evidence type="ECO:0000313" key="2">
    <source>
        <dbReference type="EMBL" id="PNZ24243.1"/>
    </source>
</evidence>
<feature type="non-terminal residue" evidence="2">
    <location>
        <position position="211"/>
    </location>
</feature>
<protein>
    <submittedName>
        <fullName evidence="2">Uncharacterized protein</fullName>
    </submittedName>
</protein>
<feature type="transmembrane region" description="Helical" evidence="1">
    <location>
        <begin position="20"/>
        <end position="44"/>
    </location>
</feature>
<keyword evidence="1" id="KW-0472">Membrane</keyword>
<keyword evidence="1" id="KW-0812">Transmembrane</keyword>
<keyword evidence="3" id="KW-1185">Reference proteome</keyword>
<accession>A0A2K3YF69</accession>
<reference evidence="2 3" key="1">
    <citation type="submission" date="2017-08" db="EMBL/GenBank/DDBJ databases">
        <title>Draft genome sequences of 64 type strains of genus Staph aureus.</title>
        <authorList>
            <person name="Cole K."/>
            <person name="Golubchik T."/>
            <person name="Russell J."/>
            <person name="Foster D."/>
            <person name="Llewelyn M."/>
            <person name="Wilson D."/>
            <person name="Crook D."/>
            <person name="Paul J."/>
        </authorList>
    </citation>
    <scope>NUCLEOTIDE SEQUENCE [LARGE SCALE GENOMIC DNA]</scope>
    <source>
        <strain evidence="2 3">DSM 21968</strain>
    </source>
</reference>
<name>A0A2K3YF69_9STAP</name>